<dbReference type="Proteomes" id="UP001597338">
    <property type="component" value="Unassembled WGS sequence"/>
</dbReference>
<accession>A0ABW4VET9</accession>
<reference evidence="3" key="1">
    <citation type="journal article" date="2019" name="Int. J. Syst. Evol. Microbiol.">
        <title>The Global Catalogue of Microorganisms (GCM) 10K type strain sequencing project: providing services to taxonomists for standard genome sequencing and annotation.</title>
        <authorList>
            <consortium name="The Broad Institute Genomics Platform"/>
            <consortium name="The Broad Institute Genome Sequencing Center for Infectious Disease"/>
            <person name="Wu L."/>
            <person name="Ma J."/>
        </authorList>
    </citation>
    <scope>NUCLEOTIDE SEQUENCE [LARGE SCALE GENOMIC DNA]</scope>
    <source>
        <strain evidence="3">CCM 7043</strain>
    </source>
</reference>
<protein>
    <submittedName>
        <fullName evidence="2">Uncharacterized protein</fullName>
    </submittedName>
</protein>
<dbReference type="EMBL" id="JBHUHF010000001">
    <property type="protein sequence ID" value="MFD2027222.1"/>
    <property type="molecule type" value="Genomic_DNA"/>
</dbReference>
<evidence type="ECO:0000256" key="1">
    <source>
        <dbReference type="SAM" id="MobiDB-lite"/>
    </source>
</evidence>
<name>A0ABW4VET9_9MICO</name>
<sequence>MTGAAAVSCAAGGPRPPSSTVGPVPDDVGPHLSVEVEQGRTQYADREILLAVTNGSDRTMTLLAGALHADGFGPSHQTKDRPRTLRPGATRDVYVGLGEAECTGFPAGPAEPEPDATPSATITVALGEGDDHGPATDLTVREVRDTAGHLARNHAVDCARAAVETGVRLAVQPDVPVEMRDGELTAFVTVRVEPVDGGPEVTIDHVTETTLLTNPDTRGGAAGWTGRRLDGQRSGEIVLPVVPTRCDAHAVGEDKRGTFLPVLASVDGTAQHVFYVPMPDAARAALYDFIGDSCGWPEAE</sequence>
<organism evidence="2 3">
    <name type="scientific">Promicromonospora aerolata</name>
    <dbReference type="NCBI Taxonomy" id="195749"/>
    <lineage>
        <taxon>Bacteria</taxon>
        <taxon>Bacillati</taxon>
        <taxon>Actinomycetota</taxon>
        <taxon>Actinomycetes</taxon>
        <taxon>Micrococcales</taxon>
        <taxon>Promicromonosporaceae</taxon>
        <taxon>Promicromonospora</taxon>
    </lineage>
</organism>
<keyword evidence="3" id="KW-1185">Reference proteome</keyword>
<proteinExistence type="predicted"/>
<gene>
    <name evidence="2" type="ORF">ACFSL2_17040</name>
</gene>
<evidence type="ECO:0000313" key="2">
    <source>
        <dbReference type="EMBL" id="MFD2027222.1"/>
    </source>
</evidence>
<comment type="caution">
    <text evidence="2">The sequence shown here is derived from an EMBL/GenBank/DDBJ whole genome shotgun (WGS) entry which is preliminary data.</text>
</comment>
<feature type="region of interest" description="Disordered" evidence="1">
    <location>
        <begin position="1"/>
        <end position="27"/>
    </location>
</feature>
<dbReference type="RefSeq" id="WP_377198978.1">
    <property type="nucleotide sequence ID" value="NZ_JBHUHF010000001.1"/>
</dbReference>
<evidence type="ECO:0000313" key="3">
    <source>
        <dbReference type="Proteomes" id="UP001597338"/>
    </source>
</evidence>